<evidence type="ECO:0000256" key="2">
    <source>
        <dbReference type="ARBA" id="ARBA00005876"/>
    </source>
</evidence>
<dbReference type="PANTHER" id="PTHR11523:SF28">
    <property type="entry name" value="NA_K-ATPASE BETA SUBUNIT ISOFORM 4-RELATED"/>
    <property type="match status" value="1"/>
</dbReference>
<evidence type="ECO:0000256" key="4">
    <source>
        <dbReference type="ARBA" id="ARBA00022968"/>
    </source>
</evidence>
<dbReference type="GO" id="GO:0005890">
    <property type="term" value="C:sodium:potassium-exchanging ATPase complex"/>
    <property type="evidence" value="ECO:0007669"/>
    <property type="project" value="InterPro"/>
</dbReference>
<evidence type="ECO:0000313" key="8">
    <source>
        <dbReference type="EnsemblMetazoa" id="GBRI019286-PA"/>
    </source>
</evidence>
<dbReference type="Gene3D" id="2.60.40.1660">
    <property type="entry name" value="Na, k-atpase alpha subunit"/>
    <property type="match status" value="1"/>
</dbReference>
<dbReference type="Proteomes" id="UP000091820">
    <property type="component" value="Unassembled WGS sequence"/>
</dbReference>
<keyword evidence="3 7" id="KW-0812">Transmembrane</keyword>
<name>A0A1A9WGW8_9MUSC</name>
<dbReference type="Gene3D" id="1.20.5.170">
    <property type="match status" value="1"/>
</dbReference>
<accession>A0A1A9WGW8</accession>
<protein>
    <recommendedName>
        <fullName evidence="10">Sodium/potassium-transporting ATPase subunit beta</fullName>
    </recommendedName>
</protein>
<evidence type="ECO:0000256" key="6">
    <source>
        <dbReference type="ARBA" id="ARBA00023136"/>
    </source>
</evidence>
<evidence type="ECO:0000256" key="5">
    <source>
        <dbReference type="ARBA" id="ARBA00022989"/>
    </source>
</evidence>
<comment type="similarity">
    <text evidence="2">Belongs to the X(+)/potassium ATPases subunit beta family.</text>
</comment>
<proteinExistence type="inferred from homology"/>
<dbReference type="VEuPathDB" id="VectorBase:GBRI019286"/>
<dbReference type="EnsemblMetazoa" id="GBRI019286-RA">
    <property type="protein sequence ID" value="GBRI019286-PA"/>
    <property type="gene ID" value="GBRI019286"/>
</dbReference>
<feature type="transmembrane region" description="Helical" evidence="7">
    <location>
        <begin position="45"/>
        <end position="72"/>
    </location>
</feature>
<dbReference type="GO" id="GO:1990573">
    <property type="term" value="P:potassium ion import across plasma membrane"/>
    <property type="evidence" value="ECO:0007669"/>
    <property type="project" value="TreeGrafter"/>
</dbReference>
<dbReference type="GO" id="GO:0001671">
    <property type="term" value="F:ATPase activator activity"/>
    <property type="evidence" value="ECO:0007669"/>
    <property type="project" value="TreeGrafter"/>
</dbReference>
<reference evidence="8" key="2">
    <citation type="submission" date="2020-05" db="UniProtKB">
        <authorList>
            <consortium name="EnsemblMetazoa"/>
        </authorList>
    </citation>
    <scope>IDENTIFICATION</scope>
    <source>
        <strain evidence="8">IAEA</strain>
    </source>
</reference>
<dbReference type="Pfam" id="PF00287">
    <property type="entry name" value="Na_K-ATPase"/>
    <property type="match status" value="1"/>
</dbReference>
<evidence type="ECO:0000313" key="9">
    <source>
        <dbReference type="Proteomes" id="UP000091820"/>
    </source>
</evidence>
<evidence type="ECO:0000256" key="1">
    <source>
        <dbReference type="ARBA" id="ARBA00004606"/>
    </source>
</evidence>
<dbReference type="InterPro" id="IPR000402">
    <property type="entry name" value="Na/K_ATPase_sub_beta"/>
</dbReference>
<dbReference type="AlphaFoldDB" id="A0A1A9WGW8"/>
<keyword evidence="6 7" id="KW-0472">Membrane</keyword>
<evidence type="ECO:0000256" key="3">
    <source>
        <dbReference type="ARBA" id="ARBA00022692"/>
    </source>
</evidence>
<keyword evidence="5 7" id="KW-1133">Transmembrane helix</keyword>
<dbReference type="STRING" id="37001.A0A1A9WGW8"/>
<dbReference type="GO" id="GO:0006883">
    <property type="term" value="P:intracellular sodium ion homeostasis"/>
    <property type="evidence" value="ECO:0007669"/>
    <property type="project" value="TreeGrafter"/>
</dbReference>
<comment type="subcellular location">
    <subcellularLocation>
        <location evidence="1">Membrane</location>
        <topology evidence="1">Single-pass type II membrane protein</topology>
    </subcellularLocation>
</comment>
<evidence type="ECO:0008006" key="10">
    <source>
        <dbReference type="Google" id="ProtNLM"/>
    </source>
</evidence>
<keyword evidence="4" id="KW-0735">Signal-anchor</keyword>
<keyword evidence="9" id="KW-1185">Reference proteome</keyword>
<dbReference type="GO" id="GO:0036376">
    <property type="term" value="P:sodium ion export across plasma membrane"/>
    <property type="evidence" value="ECO:0007669"/>
    <property type="project" value="TreeGrafter"/>
</dbReference>
<dbReference type="GO" id="GO:0030007">
    <property type="term" value="P:intracellular potassium ion homeostasis"/>
    <property type="evidence" value="ECO:0007669"/>
    <property type="project" value="TreeGrafter"/>
</dbReference>
<evidence type="ECO:0000256" key="7">
    <source>
        <dbReference type="SAM" id="Phobius"/>
    </source>
</evidence>
<dbReference type="PANTHER" id="PTHR11523">
    <property type="entry name" value="SODIUM/POTASSIUM-DEPENDENT ATPASE BETA SUBUNIT"/>
    <property type="match status" value="1"/>
</dbReference>
<sequence length="322" mass="38180">MSNRPFVLQKRFRHEEEDRKAQKEDDLPKKIFNVEEGQLFGRTPFSWFLIFLFIAVFWTCIALYWAFLYYVFASGLPHEYPRRFIEQPGFSYEPCIIERGEKKIDYHESSEKEIDLYTEKIFKSLTKYGEVPQDRFGECDEANGFGYKNRKPCFFLKVNKVIGFKVDAYNYGADMPNEVPETLKKYVDNMPGDNYANKIWISCKAEPPLLFLFQPGPYIEAKDIELDIGNFYIPKDDSELFMENLNEEERKISKENSQYFNQKDFRRIIAAHPANLTHNTDYSVVCQMWAKNIVQETQSTNALMNRGYIRFHMGVRTYQFSF</sequence>
<dbReference type="InterPro" id="IPR038702">
    <property type="entry name" value="Na/K_ATPase_sub_beta_sf"/>
</dbReference>
<reference evidence="9" key="1">
    <citation type="submission" date="2014-03" db="EMBL/GenBank/DDBJ databases">
        <authorList>
            <person name="Aksoy S."/>
            <person name="Warren W."/>
            <person name="Wilson R.K."/>
        </authorList>
    </citation>
    <scope>NUCLEOTIDE SEQUENCE [LARGE SCALE GENOMIC DNA]</scope>
    <source>
        <strain evidence="9">IAEA</strain>
    </source>
</reference>
<organism evidence="8 9">
    <name type="scientific">Glossina brevipalpis</name>
    <dbReference type="NCBI Taxonomy" id="37001"/>
    <lineage>
        <taxon>Eukaryota</taxon>
        <taxon>Metazoa</taxon>
        <taxon>Ecdysozoa</taxon>
        <taxon>Arthropoda</taxon>
        <taxon>Hexapoda</taxon>
        <taxon>Insecta</taxon>
        <taxon>Pterygota</taxon>
        <taxon>Neoptera</taxon>
        <taxon>Endopterygota</taxon>
        <taxon>Diptera</taxon>
        <taxon>Brachycera</taxon>
        <taxon>Muscomorpha</taxon>
        <taxon>Hippoboscoidea</taxon>
        <taxon>Glossinidae</taxon>
        <taxon>Glossina</taxon>
    </lineage>
</organism>